<dbReference type="SUPFAM" id="SSF56672">
    <property type="entry name" value="DNA/RNA polymerases"/>
    <property type="match status" value="1"/>
</dbReference>
<accession>A0A3P8RSU7</accession>
<dbReference type="PANTHER" id="PTHR33064">
    <property type="entry name" value="POL PROTEIN"/>
    <property type="match status" value="1"/>
</dbReference>
<dbReference type="Proteomes" id="UP000265080">
    <property type="component" value="Chromosome 11"/>
</dbReference>
<reference evidence="1" key="3">
    <citation type="submission" date="2025-09" db="UniProtKB">
        <authorList>
            <consortium name="Ensembl"/>
        </authorList>
    </citation>
    <scope>IDENTIFICATION</scope>
</reference>
<reference evidence="1" key="2">
    <citation type="submission" date="2025-08" db="UniProtKB">
        <authorList>
            <consortium name="Ensembl"/>
        </authorList>
    </citation>
    <scope>IDENTIFICATION</scope>
</reference>
<dbReference type="InterPro" id="IPR043128">
    <property type="entry name" value="Rev_trsase/Diguanyl_cyclase"/>
</dbReference>
<dbReference type="OMA" id="MVSLCDF"/>
<organism evidence="1 2">
    <name type="scientific">Amphiprion percula</name>
    <name type="common">Orange clownfish</name>
    <name type="synonym">Lutjanus percula</name>
    <dbReference type="NCBI Taxonomy" id="161767"/>
    <lineage>
        <taxon>Eukaryota</taxon>
        <taxon>Metazoa</taxon>
        <taxon>Chordata</taxon>
        <taxon>Craniata</taxon>
        <taxon>Vertebrata</taxon>
        <taxon>Euteleostomi</taxon>
        <taxon>Actinopterygii</taxon>
        <taxon>Neopterygii</taxon>
        <taxon>Teleostei</taxon>
        <taxon>Neoteleostei</taxon>
        <taxon>Acanthomorphata</taxon>
        <taxon>Ovalentaria</taxon>
        <taxon>Pomacentridae</taxon>
        <taxon>Amphiprion</taxon>
    </lineage>
</organism>
<name>A0A3P8RSU7_AMPPE</name>
<evidence type="ECO:0000313" key="2">
    <source>
        <dbReference type="Proteomes" id="UP000265080"/>
    </source>
</evidence>
<dbReference type="AlphaFoldDB" id="A0A3P8RSU7"/>
<dbReference type="InterPro" id="IPR043502">
    <property type="entry name" value="DNA/RNA_pol_sf"/>
</dbReference>
<proteinExistence type="predicted"/>
<protein>
    <submittedName>
        <fullName evidence="1">Uncharacterized protein</fullName>
    </submittedName>
</protein>
<evidence type="ECO:0000313" key="1">
    <source>
        <dbReference type="Ensembl" id="ENSAPEP00000003181.1"/>
    </source>
</evidence>
<sequence>MTNYCHHWIYDYATMESVLRAATLQDANPAVQWTESMLKTFVDLKTSLVSAPALGLPDYMQPFYLYVIEKEGFASGMLVHGMPGCLRSVAAVVALIEKSSPLVLMVSLCDFSTGATA</sequence>
<reference evidence="1 2" key="1">
    <citation type="submission" date="2018-03" db="EMBL/GenBank/DDBJ databases">
        <title>Finding Nemo's genes: A chromosome-scale reference assembly of the genome of the orange clownfish Amphiprion percula.</title>
        <authorList>
            <person name="Lehmann R."/>
        </authorList>
    </citation>
    <scope>NUCLEOTIDE SEQUENCE</scope>
</reference>
<dbReference type="GeneTree" id="ENSGT00970000193630"/>
<keyword evidence="2" id="KW-1185">Reference proteome</keyword>
<dbReference type="Gene3D" id="3.30.70.270">
    <property type="match status" value="1"/>
</dbReference>
<dbReference type="InterPro" id="IPR051320">
    <property type="entry name" value="Viral_Replic_Matur_Polypro"/>
</dbReference>
<dbReference type="PANTHER" id="PTHR33064:SF37">
    <property type="entry name" value="RIBONUCLEASE H"/>
    <property type="match status" value="1"/>
</dbReference>
<dbReference type="STRING" id="161767.ENSAPEP00000003181"/>
<dbReference type="Ensembl" id="ENSAPET00000003255.1">
    <property type="protein sequence ID" value="ENSAPEP00000003181.1"/>
    <property type="gene ID" value="ENSAPEG00000002307.1"/>
</dbReference>